<dbReference type="AlphaFoldDB" id="A0A1U7YIY7"/>
<organism evidence="1 2">
    <name type="scientific">Nicotiana sylvestris</name>
    <name type="common">Wood tobacco</name>
    <name type="synonym">South American tobacco</name>
    <dbReference type="NCBI Taxonomy" id="4096"/>
    <lineage>
        <taxon>Eukaryota</taxon>
        <taxon>Viridiplantae</taxon>
        <taxon>Streptophyta</taxon>
        <taxon>Embryophyta</taxon>
        <taxon>Tracheophyta</taxon>
        <taxon>Spermatophyta</taxon>
        <taxon>Magnoliopsida</taxon>
        <taxon>eudicotyledons</taxon>
        <taxon>Gunneridae</taxon>
        <taxon>Pentapetalae</taxon>
        <taxon>asterids</taxon>
        <taxon>lamiids</taxon>
        <taxon>Solanales</taxon>
        <taxon>Solanaceae</taxon>
        <taxon>Nicotianoideae</taxon>
        <taxon>Nicotianeae</taxon>
        <taxon>Nicotiana</taxon>
    </lineage>
</organism>
<evidence type="ECO:0000313" key="2">
    <source>
        <dbReference type="RefSeq" id="XP_009803088.1"/>
    </source>
</evidence>
<protein>
    <submittedName>
        <fullName evidence="2">Uncharacterized protein LOC104248519</fullName>
    </submittedName>
</protein>
<name>A0A1U7YIY7_NICSY</name>
<reference evidence="2" key="2">
    <citation type="submission" date="2025-08" db="UniProtKB">
        <authorList>
            <consortium name="RefSeq"/>
        </authorList>
    </citation>
    <scope>IDENTIFICATION</scope>
    <source>
        <tissue evidence="2">Leaf</tissue>
    </source>
</reference>
<gene>
    <name evidence="2" type="primary">LOC104248519</name>
</gene>
<evidence type="ECO:0000313" key="1">
    <source>
        <dbReference type="Proteomes" id="UP000189701"/>
    </source>
</evidence>
<reference evidence="1" key="1">
    <citation type="journal article" date="2013" name="Genome Biol.">
        <title>Reference genomes and transcriptomes of Nicotiana sylvestris and Nicotiana tomentosiformis.</title>
        <authorList>
            <person name="Sierro N."/>
            <person name="Battey J.N."/>
            <person name="Ouadi S."/>
            <person name="Bovet L."/>
            <person name="Goepfert S."/>
            <person name="Bakaher N."/>
            <person name="Peitsch M.C."/>
            <person name="Ivanov N.V."/>
        </authorList>
    </citation>
    <scope>NUCLEOTIDE SEQUENCE [LARGE SCALE GENOMIC DNA]</scope>
</reference>
<keyword evidence="1" id="KW-1185">Reference proteome</keyword>
<dbReference type="RefSeq" id="XP_009803088.1">
    <property type="nucleotide sequence ID" value="XM_009804786.1"/>
</dbReference>
<proteinExistence type="predicted"/>
<sequence>MANMVGQVLESHKITFHEDELPPKGLSHNRALHITMQFEDKFIARVLIDGGSSLNICPLTTLKRIIITYPNEPTTVTCDETTQHKDSDSKDLEDDIIPEEIVREVENFENKPKFNLDETKDTIRSKWMKRMPKRQPLSHHGGYTGETPYLLVYGTEVVIPAEIEIPSLRIIQEAELSDAEWVQS</sequence>
<accession>A0A1U7YIY7</accession>
<dbReference type="Proteomes" id="UP000189701">
    <property type="component" value="Unplaced"/>
</dbReference>